<dbReference type="InterPro" id="IPR053288">
    <property type="entry name" value="TGD_Bridge_Protein"/>
</dbReference>
<dbReference type="AlphaFoldDB" id="A0AAP0NFL4"/>
<protein>
    <submittedName>
        <fullName evidence="2">Uncharacterized protein</fullName>
    </submittedName>
</protein>
<gene>
    <name evidence="2" type="ORF">L1049_025730</name>
</gene>
<evidence type="ECO:0000313" key="2">
    <source>
        <dbReference type="EMBL" id="KAK9270154.1"/>
    </source>
</evidence>
<dbReference type="PANTHER" id="PTHR34201:SF1">
    <property type="entry name" value="GLYCINE-RICH PROTEIN"/>
    <property type="match status" value="1"/>
</dbReference>
<comment type="caution">
    <text evidence="2">The sequence shown here is derived from an EMBL/GenBank/DDBJ whole genome shotgun (WGS) entry which is preliminary data.</text>
</comment>
<evidence type="ECO:0000313" key="3">
    <source>
        <dbReference type="Proteomes" id="UP001415857"/>
    </source>
</evidence>
<keyword evidence="1" id="KW-0472">Membrane</keyword>
<organism evidence="2 3">
    <name type="scientific">Liquidambar formosana</name>
    <name type="common">Formosan gum</name>
    <dbReference type="NCBI Taxonomy" id="63359"/>
    <lineage>
        <taxon>Eukaryota</taxon>
        <taxon>Viridiplantae</taxon>
        <taxon>Streptophyta</taxon>
        <taxon>Embryophyta</taxon>
        <taxon>Tracheophyta</taxon>
        <taxon>Spermatophyta</taxon>
        <taxon>Magnoliopsida</taxon>
        <taxon>eudicotyledons</taxon>
        <taxon>Gunneridae</taxon>
        <taxon>Pentapetalae</taxon>
        <taxon>Saxifragales</taxon>
        <taxon>Altingiaceae</taxon>
        <taxon>Liquidambar</taxon>
    </lineage>
</organism>
<dbReference type="Proteomes" id="UP001415857">
    <property type="component" value="Unassembled WGS sequence"/>
</dbReference>
<name>A0AAP0NFL4_LIQFO</name>
<dbReference type="PANTHER" id="PTHR34201">
    <property type="entry name" value="GLYCINE-RICH PROTEIN"/>
    <property type="match status" value="1"/>
</dbReference>
<evidence type="ECO:0000256" key="1">
    <source>
        <dbReference type="SAM" id="Phobius"/>
    </source>
</evidence>
<dbReference type="EMBL" id="JBBPBK010000014">
    <property type="protein sequence ID" value="KAK9270154.1"/>
    <property type="molecule type" value="Genomic_DNA"/>
</dbReference>
<proteinExistence type="predicted"/>
<reference evidence="2 3" key="1">
    <citation type="journal article" date="2024" name="Plant J.">
        <title>Genome sequences and population genomics reveal climatic adaptation and genomic divergence between two closely related sweetgum species.</title>
        <authorList>
            <person name="Xu W.Q."/>
            <person name="Ren C.Q."/>
            <person name="Zhang X.Y."/>
            <person name="Comes H.P."/>
            <person name="Liu X.H."/>
            <person name="Li Y.G."/>
            <person name="Kettle C.J."/>
            <person name="Jalonen R."/>
            <person name="Gaisberger H."/>
            <person name="Ma Y.Z."/>
            <person name="Qiu Y.X."/>
        </authorList>
    </citation>
    <scope>NUCLEOTIDE SEQUENCE [LARGE SCALE GENOMIC DNA]</scope>
    <source>
        <strain evidence="2">Hangzhou</strain>
    </source>
</reference>
<accession>A0AAP0NFL4</accession>
<feature type="transmembrane region" description="Helical" evidence="1">
    <location>
        <begin position="59"/>
        <end position="80"/>
    </location>
</feature>
<keyword evidence="3" id="KW-1185">Reference proteome</keyword>
<keyword evidence="1" id="KW-1133">Transmembrane helix</keyword>
<keyword evidence="1" id="KW-0812">Transmembrane</keyword>
<feature type="transmembrane region" description="Helical" evidence="1">
    <location>
        <begin position="32"/>
        <end position="53"/>
    </location>
</feature>
<sequence length="138" mass="14121">MNGGDEGDGGEKGLLWKLPVLKSKQLGRLGPGFGLGAGCGLGVGIGLLGGAGFGPGIPGLQIGFGFGVGCGIGLGFGYGVGRGIAYDENRQYSNVGKLFQGPGNLPSQDEIGALIDEAVINTKKLMRATSREIDKWRR</sequence>